<dbReference type="EMBL" id="CDPU01000108">
    <property type="protein sequence ID" value="CEO57533.1"/>
    <property type="molecule type" value="Genomic_DNA"/>
</dbReference>
<accession>A0A0B7KIU2</accession>
<reference evidence="2" key="1">
    <citation type="submission" date="2015-01" db="EMBL/GenBank/DDBJ databases">
        <authorList>
            <person name="Durling Mikael"/>
        </authorList>
    </citation>
    <scope>NUCLEOTIDE SEQUENCE</scope>
</reference>
<evidence type="ECO:0000313" key="2">
    <source>
        <dbReference type="EMBL" id="CEO57533.1"/>
    </source>
</evidence>
<gene>
    <name evidence="2" type="ORF">BN869_000013591_1</name>
</gene>
<keyword evidence="1" id="KW-0560">Oxidoreductase</keyword>
<dbReference type="InterPro" id="IPR036291">
    <property type="entry name" value="NAD(P)-bd_dom_sf"/>
</dbReference>
<evidence type="ECO:0000256" key="1">
    <source>
        <dbReference type="ARBA" id="ARBA00023002"/>
    </source>
</evidence>
<proteinExistence type="predicted"/>
<dbReference type="InterPro" id="IPR002347">
    <property type="entry name" value="SDR_fam"/>
</dbReference>
<protein>
    <submittedName>
        <fullName evidence="2">Uncharacterized protein</fullName>
    </submittedName>
</protein>
<name>A0A0B7KIU2_BIOOC</name>
<dbReference type="PANTHER" id="PTHR43157:SF31">
    <property type="entry name" value="PHOSPHATIDYLINOSITOL-GLYCAN BIOSYNTHESIS CLASS F PROTEIN"/>
    <property type="match status" value="1"/>
</dbReference>
<organism evidence="2">
    <name type="scientific">Bionectria ochroleuca</name>
    <name type="common">Gliocladium roseum</name>
    <dbReference type="NCBI Taxonomy" id="29856"/>
    <lineage>
        <taxon>Eukaryota</taxon>
        <taxon>Fungi</taxon>
        <taxon>Dikarya</taxon>
        <taxon>Ascomycota</taxon>
        <taxon>Pezizomycotina</taxon>
        <taxon>Sordariomycetes</taxon>
        <taxon>Hypocreomycetidae</taxon>
        <taxon>Hypocreales</taxon>
        <taxon>Bionectriaceae</taxon>
        <taxon>Clonostachys</taxon>
    </lineage>
</organism>
<sequence>MEQFRAQLENIPVPQKSFRGQTIVVTGSNTGLGFEAAKHFTRLEAARVILAVRSKTKGDGAKAAIESATGRNNVVEVWSLEVDKFDSVQDFALKCEALDRLDVVIANAGVLRTEYEETEGFETTIKVNVIGTFLLALNLFPIMRRSGELTGQTPRLVITSSVRHHNQAKFTERLQPDIFKALNSKATSNMMDRYDVSKLLEVMLVASINEAMKQGPNAGKPLILNNVNPGLCHSDLDRDLKGIIGFVFGTVKKMIARTTEVGGRTLVHAAASGEESSGQYLSECRVTKPSAFVRSKEGQVVSKRLHAEIMTILDQIQPGVTSKL</sequence>
<dbReference type="Gene3D" id="3.40.50.720">
    <property type="entry name" value="NAD(P)-binding Rossmann-like Domain"/>
    <property type="match status" value="1"/>
</dbReference>
<dbReference type="GO" id="GO:0016491">
    <property type="term" value="F:oxidoreductase activity"/>
    <property type="evidence" value="ECO:0007669"/>
    <property type="project" value="UniProtKB-KW"/>
</dbReference>
<dbReference type="SUPFAM" id="SSF51735">
    <property type="entry name" value="NAD(P)-binding Rossmann-fold domains"/>
    <property type="match status" value="1"/>
</dbReference>
<dbReference type="PANTHER" id="PTHR43157">
    <property type="entry name" value="PHOSPHATIDYLINOSITOL-GLYCAN BIOSYNTHESIS CLASS F PROTEIN-RELATED"/>
    <property type="match status" value="1"/>
</dbReference>
<dbReference type="AlphaFoldDB" id="A0A0B7KIU2"/>
<dbReference type="Pfam" id="PF00106">
    <property type="entry name" value="adh_short"/>
    <property type="match status" value="1"/>
</dbReference>
<dbReference type="PRINTS" id="PR00081">
    <property type="entry name" value="GDHRDH"/>
</dbReference>